<evidence type="ECO:0000256" key="4">
    <source>
        <dbReference type="ARBA" id="ARBA00023002"/>
    </source>
</evidence>
<dbReference type="PANTHER" id="PTHR46028:SF2">
    <property type="entry name" value="KYNURENINE 3-MONOOXYGENASE"/>
    <property type="match status" value="1"/>
</dbReference>
<dbReference type="EMBL" id="BGPR01002666">
    <property type="protein sequence ID" value="GBM77105.1"/>
    <property type="molecule type" value="Genomic_DNA"/>
</dbReference>
<organism evidence="6 7">
    <name type="scientific">Araneus ventricosus</name>
    <name type="common">Orbweaver spider</name>
    <name type="synonym">Epeira ventricosa</name>
    <dbReference type="NCBI Taxonomy" id="182803"/>
    <lineage>
        <taxon>Eukaryota</taxon>
        <taxon>Metazoa</taxon>
        <taxon>Ecdysozoa</taxon>
        <taxon>Arthropoda</taxon>
        <taxon>Chelicerata</taxon>
        <taxon>Arachnida</taxon>
        <taxon>Araneae</taxon>
        <taxon>Araneomorphae</taxon>
        <taxon>Entelegynae</taxon>
        <taxon>Araneoidea</taxon>
        <taxon>Araneidae</taxon>
        <taxon>Araneus</taxon>
    </lineage>
</organism>
<dbReference type="OrthoDB" id="10053569at2759"/>
<keyword evidence="3" id="KW-0274">FAD</keyword>
<gene>
    <name evidence="6" type="primary">kh_1</name>
    <name evidence="6" type="ORF">AVEN_77624_1</name>
</gene>
<keyword evidence="6" id="KW-0503">Monooxygenase</keyword>
<keyword evidence="5" id="KW-0472">Membrane</keyword>
<evidence type="ECO:0000256" key="1">
    <source>
        <dbReference type="ARBA" id="ARBA00001974"/>
    </source>
</evidence>
<proteinExistence type="predicted"/>
<comment type="cofactor">
    <cofactor evidence="1">
        <name>FAD</name>
        <dbReference type="ChEBI" id="CHEBI:57692"/>
    </cofactor>
</comment>
<dbReference type="GO" id="GO:0070189">
    <property type="term" value="P:kynurenine metabolic process"/>
    <property type="evidence" value="ECO:0007669"/>
    <property type="project" value="TreeGrafter"/>
</dbReference>
<dbReference type="Proteomes" id="UP000499080">
    <property type="component" value="Unassembled WGS sequence"/>
</dbReference>
<keyword evidence="7" id="KW-1185">Reference proteome</keyword>
<dbReference type="PANTHER" id="PTHR46028">
    <property type="entry name" value="KYNURENINE 3-MONOOXYGENASE"/>
    <property type="match status" value="1"/>
</dbReference>
<evidence type="ECO:0000313" key="6">
    <source>
        <dbReference type="EMBL" id="GBM77105.1"/>
    </source>
</evidence>
<dbReference type="GO" id="GO:0004502">
    <property type="term" value="F:kynurenine 3-monooxygenase activity"/>
    <property type="evidence" value="ECO:0007669"/>
    <property type="project" value="TreeGrafter"/>
</dbReference>
<keyword evidence="4" id="KW-0560">Oxidoreductase</keyword>
<evidence type="ECO:0000256" key="3">
    <source>
        <dbReference type="ARBA" id="ARBA00022827"/>
    </source>
</evidence>
<dbReference type="InterPro" id="IPR036188">
    <property type="entry name" value="FAD/NAD-bd_sf"/>
</dbReference>
<feature type="transmembrane region" description="Helical" evidence="5">
    <location>
        <begin position="141"/>
        <end position="162"/>
    </location>
</feature>
<keyword evidence="5" id="KW-0812">Transmembrane</keyword>
<name>A0A4Y2IHG7_ARAVE</name>
<dbReference type="Gene3D" id="3.50.50.60">
    <property type="entry name" value="FAD/NAD(P)-binding domain"/>
    <property type="match status" value="1"/>
</dbReference>
<accession>A0A4Y2IHG7</accession>
<keyword evidence="2" id="KW-0285">Flavoprotein</keyword>
<protein>
    <submittedName>
        <fullName evidence="6">Kynurenine 3-monooxygenase</fullName>
    </submittedName>
</protein>
<evidence type="ECO:0000313" key="7">
    <source>
        <dbReference type="Proteomes" id="UP000499080"/>
    </source>
</evidence>
<dbReference type="GO" id="GO:0005741">
    <property type="term" value="C:mitochondrial outer membrane"/>
    <property type="evidence" value="ECO:0007669"/>
    <property type="project" value="TreeGrafter"/>
</dbReference>
<keyword evidence="5" id="KW-1133">Transmembrane helix</keyword>
<evidence type="ECO:0000256" key="2">
    <source>
        <dbReference type="ARBA" id="ARBA00022630"/>
    </source>
</evidence>
<dbReference type="AlphaFoldDB" id="A0A4Y2IHG7"/>
<sequence>MSCFKATRGLFWDVLCNFVPRSDDEDDTRGGTQTPRDLSKGFEDCEILSELLCTYNYDLKKVLPEYTRRRQKDAEIICDSARATFNVMKLHTSKKFLLRSQLDNLLNKMFPRSWIVLNTEVTFSKTPYSQCFARKQKQDKILSTMVWSAVIVGFCFAVSIFARL</sequence>
<reference evidence="6 7" key="1">
    <citation type="journal article" date="2019" name="Sci. Rep.">
        <title>Orb-weaving spider Araneus ventricosus genome elucidates the spidroin gene catalogue.</title>
        <authorList>
            <person name="Kono N."/>
            <person name="Nakamura H."/>
            <person name="Ohtoshi R."/>
            <person name="Moran D.A.P."/>
            <person name="Shinohara A."/>
            <person name="Yoshida Y."/>
            <person name="Fujiwara M."/>
            <person name="Mori M."/>
            <person name="Tomita M."/>
            <person name="Arakawa K."/>
        </authorList>
    </citation>
    <scope>NUCLEOTIDE SEQUENCE [LARGE SCALE GENOMIC DNA]</scope>
</reference>
<comment type="caution">
    <text evidence="6">The sequence shown here is derived from an EMBL/GenBank/DDBJ whole genome shotgun (WGS) entry which is preliminary data.</text>
</comment>
<evidence type="ECO:0000256" key="5">
    <source>
        <dbReference type="SAM" id="Phobius"/>
    </source>
</evidence>